<feature type="chain" id="PRO_5007293618" evidence="1">
    <location>
        <begin position="22"/>
        <end position="340"/>
    </location>
</feature>
<evidence type="ECO:0000256" key="1">
    <source>
        <dbReference type="SAM" id="SignalP"/>
    </source>
</evidence>
<dbReference type="GO" id="GO:0070007">
    <property type="term" value="F:glutamic-type endopeptidase activity"/>
    <property type="evidence" value="ECO:0007669"/>
    <property type="project" value="InterPro"/>
</dbReference>
<protein>
    <submittedName>
        <fullName evidence="2">Uncharacterized protein</fullName>
    </submittedName>
</protein>
<dbReference type="InterPro" id="IPR038656">
    <property type="entry name" value="Peptidase_G1_sf"/>
</dbReference>
<dbReference type="OrthoDB" id="4732966at2759"/>
<sequence>MKALLTLAVAVLGSGITIVLAMPSLKSSVLKTDIRISNHTHLTSSGSSASSSSSSGGYRAVQLAAADRLPNDHHAGYIIQSFVKDGFDFARDGPSLTRNISARYTVSGITAEPDQYVHGQISMHQQIQIGGDSGGANTDGCNGNFVTLGTQSILTYSGRTARRPYYYWAGDGEKSYLGEDFGPMLAGDEIYSHIYLKGTSEAEIWYENASQGTRFVKTISGQPICLDHSAGSWTVGYEPEEEPGSPEDAPVEPMPGFDARIFWDANMYSGSVSDTRLPYSEPMDLVRQSIGNGEGGAPHAGWEVQHATSFNPFPGDYYFGVYWNLIPSWVRTESVDYEHN</sequence>
<evidence type="ECO:0000313" key="3">
    <source>
        <dbReference type="Proteomes" id="UP000070501"/>
    </source>
</evidence>
<organism evidence="2 3">
    <name type="scientific">Microdochium bolleyi</name>
    <dbReference type="NCBI Taxonomy" id="196109"/>
    <lineage>
        <taxon>Eukaryota</taxon>
        <taxon>Fungi</taxon>
        <taxon>Dikarya</taxon>
        <taxon>Ascomycota</taxon>
        <taxon>Pezizomycotina</taxon>
        <taxon>Sordariomycetes</taxon>
        <taxon>Xylariomycetidae</taxon>
        <taxon>Xylariales</taxon>
        <taxon>Microdochiaceae</taxon>
        <taxon>Microdochium</taxon>
    </lineage>
</organism>
<dbReference type="EMBL" id="KQ964247">
    <property type="protein sequence ID" value="KXJ94065.1"/>
    <property type="molecule type" value="Genomic_DNA"/>
</dbReference>
<dbReference type="GO" id="GO:0006508">
    <property type="term" value="P:proteolysis"/>
    <property type="evidence" value="ECO:0007669"/>
    <property type="project" value="InterPro"/>
</dbReference>
<dbReference type="Pfam" id="PF01828">
    <property type="entry name" value="Peptidase_A4"/>
    <property type="match status" value="1"/>
</dbReference>
<gene>
    <name evidence="2" type="ORF">Micbo1qcDRAFT_201982</name>
</gene>
<dbReference type="Proteomes" id="UP000070501">
    <property type="component" value="Unassembled WGS sequence"/>
</dbReference>
<evidence type="ECO:0000313" key="2">
    <source>
        <dbReference type="EMBL" id="KXJ94065.1"/>
    </source>
</evidence>
<dbReference type="InterPro" id="IPR000250">
    <property type="entry name" value="Peptidase_G1"/>
</dbReference>
<reference evidence="3" key="1">
    <citation type="submission" date="2016-02" db="EMBL/GenBank/DDBJ databases">
        <title>Draft genome sequence of Microdochium bolleyi, a fungal endophyte of beachgrass.</title>
        <authorList>
            <consortium name="DOE Joint Genome Institute"/>
            <person name="David A.S."/>
            <person name="May G."/>
            <person name="Haridas S."/>
            <person name="Lim J."/>
            <person name="Wang M."/>
            <person name="Labutti K."/>
            <person name="Lipzen A."/>
            <person name="Barry K."/>
            <person name="Grigoriev I.V."/>
        </authorList>
    </citation>
    <scope>NUCLEOTIDE SEQUENCE [LARGE SCALE GENOMIC DNA]</scope>
    <source>
        <strain evidence="3">J235TASD1</strain>
    </source>
</reference>
<keyword evidence="3" id="KW-1185">Reference proteome</keyword>
<accession>A0A136JA97</accession>
<name>A0A136JA97_9PEZI</name>
<dbReference type="Gene3D" id="2.60.120.700">
    <property type="entry name" value="Peptidase G1"/>
    <property type="match status" value="1"/>
</dbReference>
<feature type="signal peptide" evidence="1">
    <location>
        <begin position="1"/>
        <end position="21"/>
    </location>
</feature>
<dbReference type="AlphaFoldDB" id="A0A136JA97"/>
<proteinExistence type="predicted"/>
<keyword evidence="1" id="KW-0732">Signal</keyword>
<dbReference type="InParanoid" id="A0A136JA97"/>